<accession>A0A510JQW0</accession>
<reference evidence="2 3" key="1">
    <citation type="submission" date="2019-07" db="EMBL/GenBank/DDBJ databases">
        <title>Complete Genome Sequence of Leptotrichia shahii Strain JCM 16776.</title>
        <authorList>
            <person name="Watanabe S."/>
            <person name="Cui L."/>
        </authorList>
    </citation>
    <scope>NUCLEOTIDE SEQUENCE [LARGE SCALE GENOMIC DNA]</scope>
    <source>
        <strain evidence="2 3">JCM16776</strain>
    </source>
</reference>
<dbReference type="STRING" id="1122172.GCA_000373045_01452"/>
<dbReference type="EMBL" id="AP019827">
    <property type="protein sequence ID" value="BBM41656.1"/>
    <property type="molecule type" value="Genomic_DNA"/>
</dbReference>
<evidence type="ECO:0000313" key="3">
    <source>
        <dbReference type="Proteomes" id="UP000322617"/>
    </source>
</evidence>
<dbReference type="Pfam" id="PF00535">
    <property type="entry name" value="Glycos_transf_2"/>
    <property type="match status" value="1"/>
</dbReference>
<dbReference type="RefSeq" id="WP_018451072.1">
    <property type="nucleotide sequence ID" value="NZ_AP019827.1"/>
</dbReference>
<dbReference type="PANTHER" id="PTHR22916">
    <property type="entry name" value="GLYCOSYLTRANSFERASE"/>
    <property type="match status" value="1"/>
</dbReference>
<dbReference type="Gene3D" id="3.90.550.10">
    <property type="entry name" value="Spore Coat Polysaccharide Biosynthesis Protein SpsA, Chain A"/>
    <property type="match status" value="1"/>
</dbReference>
<dbReference type="InterPro" id="IPR029044">
    <property type="entry name" value="Nucleotide-diphossugar_trans"/>
</dbReference>
<dbReference type="KEGG" id="lsz:JCM16776_1902"/>
<evidence type="ECO:0000259" key="1">
    <source>
        <dbReference type="Pfam" id="PF00535"/>
    </source>
</evidence>
<dbReference type="CDD" id="cd06433">
    <property type="entry name" value="GT_2_WfgS_like"/>
    <property type="match status" value="1"/>
</dbReference>
<dbReference type="GO" id="GO:0016758">
    <property type="term" value="F:hexosyltransferase activity"/>
    <property type="evidence" value="ECO:0007669"/>
    <property type="project" value="UniProtKB-ARBA"/>
</dbReference>
<organism evidence="2 3">
    <name type="scientific">Leptotrichia shahii</name>
    <dbReference type="NCBI Taxonomy" id="157691"/>
    <lineage>
        <taxon>Bacteria</taxon>
        <taxon>Fusobacteriati</taxon>
        <taxon>Fusobacteriota</taxon>
        <taxon>Fusobacteriia</taxon>
        <taxon>Fusobacteriales</taxon>
        <taxon>Leptotrichiaceae</taxon>
        <taxon>Leptotrichia</taxon>
    </lineage>
</organism>
<protein>
    <recommendedName>
        <fullName evidence="1">Glycosyltransferase 2-like domain-containing protein</fullName>
    </recommendedName>
</protein>
<dbReference type="SUPFAM" id="SSF53448">
    <property type="entry name" value="Nucleotide-diphospho-sugar transferases"/>
    <property type="match status" value="1"/>
</dbReference>
<dbReference type="AlphaFoldDB" id="A0A510JQW0"/>
<gene>
    <name evidence="2" type="ORF">JCM16776_1902</name>
</gene>
<sequence>MKILIDSYELNNKNYNLMKTLVYNLKSNDNCELSLLCRDEQIKSKLLNDNEFFDFDIKIFNDDLKKYDFFISAVNDKPDCIANHSNITSIALLLDLIHRIEFQGEGFTTIRENTRFFRMYDYYISAYDYGNSKYNSVLELDLKKQIIFDLYKFSTNYTEKNELNFRKSVCTKKFSELIVEKMLEIMNQKNNNPLVSIVTITFNLIKNNRDKTIIECLDSVKNQTYKNIEHIIIDGNSTDGTLELIKKYDKENKLKIFSEKDSGIYDAMNKGLKRSKGKYIVYLNSDDFYCRTNAVEEAVMLMEKNKLDYLFGDAKALTEEKKETTWIADINNLPYAMNYCHQTLFVKSKIMENLGGFDLKYKVSADSDIMIKLYVQKYKYSVLRNPYITYRLGGLSSEQSNQSKLDHSESFYVNIGRNIGLTKKECEEIWAMRFIQFYPVRHQLYILRKLSKVFDTDEMMLRLMMNYNNELSLKQSIKRIGKIVFQKLKNILKIRTLL</sequence>
<keyword evidence="3" id="KW-1185">Reference proteome</keyword>
<dbReference type="PANTHER" id="PTHR22916:SF3">
    <property type="entry name" value="UDP-GLCNAC:BETAGAL BETA-1,3-N-ACETYLGLUCOSAMINYLTRANSFERASE-LIKE PROTEIN 1"/>
    <property type="match status" value="1"/>
</dbReference>
<evidence type="ECO:0000313" key="2">
    <source>
        <dbReference type="EMBL" id="BBM41656.1"/>
    </source>
</evidence>
<feature type="domain" description="Glycosyltransferase 2-like" evidence="1">
    <location>
        <begin position="196"/>
        <end position="327"/>
    </location>
</feature>
<dbReference type="InterPro" id="IPR001173">
    <property type="entry name" value="Glyco_trans_2-like"/>
</dbReference>
<dbReference type="Proteomes" id="UP000322617">
    <property type="component" value="Chromosome"/>
</dbReference>
<name>A0A510JQW0_9FUSO</name>
<dbReference type="OrthoDB" id="9788101at2"/>
<proteinExistence type="predicted"/>